<dbReference type="PIRSF" id="PIRSF037382">
    <property type="entry name" value="CCT_LicC"/>
    <property type="match status" value="1"/>
</dbReference>
<keyword evidence="2 4" id="KW-0548">Nucleotidyltransferase</keyword>
<accession>A0A2X2W4G8</accession>
<dbReference type="InterPro" id="IPR017189">
    <property type="entry name" value="CTP-phospocholine_CTT"/>
</dbReference>
<protein>
    <submittedName>
        <fullName evidence="4">Lic-1 operon protein</fullName>
        <ecNumber evidence="4">2.7.7.33</ecNumber>
    </submittedName>
</protein>
<dbReference type="PANTHER" id="PTHR43584">
    <property type="entry name" value="NUCLEOTIDYL TRANSFERASE"/>
    <property type="match status" value="1"/>
</dbReference>
<keyword evidence="1 4" id="KW-0808">Transferase</keyword>
<dbReference type="PANTHER" id="PTHR43584:SF5">
    <property type="entry name" value="PROTEIN LICC"/>
    <property type="match status" value="1"/>
</dbReference>
<dbReference type="CDD" id="cd02523">
    <property type="entry name" value="PC_cytidylyltransferase"/>
    <property type="match status" value="1"/>
</dbReference>
<reference evidence="4 5" key="1">
    <citation type="submission" date="2018-06" db="EMBL/GenBank/DDBJ databases">
        <authorList>
            <consortium name="Pathogen Informatics"/>
            <person name="Doyle S."/>
        </authorList>
    </citation>
    <scope>NUCLEOTIDE SEQUENCE [LARGE SCALE GENOMIC DNA]</scope>
    <source>
        <strain evidence="4 5">NCTC13028</strain>
    </source>
</reference>
<organism evidence="4 5">
    <name type="scientific">Clostridium cochlearium</name>
    <dbReference type="NCBI Taxonomy" id="1494"/>
    <lineage>
        <taxon>Bacteria</taxon>
        <taxon>Bacillati</taxon>
        <taxon>Bacillota</taxon>
        <taxon>Clostridia</taxon>
        <taxon>Eubacteriales</taxon>
        <taxon>Clostridiaceae</taxon>
        <taxon>Clostridium</taxon>
    </lineage>
</organism>
<sequence length="234" mass="27776">MRAIILAAGKGTRMGDLTHSTPKPLVKVNGKPIIERQIECLREKGIKEIIIIIGYLKEKFYYLKDKYGVQFIHNDKFDEFNNIYSMYLARKYLEETYVIEGDVFINNNFIDEKIEESTYFSIKKNSFSNEWIVISDEYENVIDIEIRDGKTEYILGGISYLNKIDGRFVSEKIEDEINTNRNFNNLYWDNVVIKNLKNLKLKVRHLKEYDSFEIDTARELEELEKHLDERDNNE</sequence>
<dbReference type="RefSeq" id="WP_111921727.1">
    <property type="nucleotide sequence ID" value="NZ_JABAGF010000012.1"/>
</dbReference>
<dbReference type="Pfam" id="PF12804">
    <property type="entry name" value="NTP_transf_3"/>
    <property type="match status" value="1"/>
</dbReference>
<dbReference type="EMBL" id="UAWC01000025">
    <property type="protein sequence ID" value="SQB35738.1"/>
    <property type="molecule type" value="Genomic_DNA"/>
</dbReference>
<dbReference type="InterPro" id="IPR029044">
    <property type="entry name" value="Nucleotide-diphossugar_trans"/>
</dbReference>
<evidence type="ECO:0000313" key="5">
    <source>
        <dbReference type="Proteomes" id="UP000250223"/>
    </source>
</evidence>
<dbReference type="AlphaFoldDB" id="A0A2X2W4G8"/>
<proteinExistence type="predicted"/>
<evidence type="ECO:0000256" key="1">
    <source>
        <dbReference type="ARBA" id="ARBA00022679"/>
    </source>
</evidence>
<evidence type="ECO:0000259" key="3">
    <source>
        <dbReference type="Pfam" id="PF12804"/>
    </source>
</evidence>
<dbReference type="InterPro" id="IPR025877">
    <property type="entry name" value="MobA-like_NTP_Trfase"/>
</dbReference>
<dbReference type="Gene3D" id="3.90.550.10">
    <property type="entry name" value="Spore Coat Polysaccharide Biosynthesis Protein SpsA, Chain A"/>
    <property type="match status" value="1"/>
</dbReference>
<evidence type="ECO:0000256" key="2">
    <source>
        <dbReference type="ARBA" id="ARBA00022695"/>
    </source>
</evidence>
<evidence type="ECO:0000313" key="4">
    <source>
        <dbReference type="EMBL" id="SQB35738.1"/>
    </source>
</evidence>
<dbReference type="EC" id="2.7.7.33" evidence="4"/>
<dbReference type="InterPro" id="IPR050065">
    <property type="entry name" value="GlmU-like"/>
</dbReference>
<gene>
    <name evidence="4" type="primary">licC</name>
    <name evidence="4" type="ORF">NCTC13028_02138</name>
</gene>
<name>A0A2X2W4G8_CLOCO</name>
<dbReference type="Proteomes" id="UP000250223">
    <property type="component" value="Unassembled WGS sequence"/>
</dbReference>
<feature type="domain" description="MobA-like NTP transferase" evidence="3">
    <location>
        <begin position="3"/>
        <end position="100"/>
    </location>
</feature>
<dbReference type="GO" id="GO:0047343">
    <property type="term" value="F:glucose-1-phosphate cytidylyltransferase activity"/>
    <property type="evidence" value="ECO:0007669"/>
    <property type="project" value="UniProtKB-EC"/>
</dbReference>
<dbReference type="SUPFAM" id="SSF53448">
    <property type="entry name" value="Nucleotide-diphospho-sugar transferases"/>
    <property type="match status" value="1"/>
</dbReference>